<dbReference type="PANTHER" id="PTHR31084:SF0">
    <property type="entry name" value="ALPHA-L-FUCOSIDASE 2"/>
    <property type="match status" value="1"/>
</dbReference>
<dbReference type="InterPro" id="IPR027414">
    <property type="entry name" value="GH95_N_dom"/>
</dbReference>
<dbReference type="GO" id="GO:0004560">
    <property type="term" value="F:alpha-L-fucosidase activity"/>
    <property type="evidence" value="ECO:0007669"/>
    <property type="project" value="InterPro"/>
</dbReference>
<evidence type="ECO:0000259" key="4">
    <source>
        <dbReference type="Pfam" id="PF22124"/>
    </source>
</evidence>
<organism evidence="5 6">
    <name type="scientific">Alkalitalea saponilacus</name>
    <dbReference type="NCBI Taxonomy" id="889453"/>
    <lineage>
        <taxon>Bacteria</taxon>
        <taxon>Pseudomonadati</taxon>
        <taxon>Bacteroidota</taxon>
        <taxon>Bacteroidia</taxon>
        <taxon>Marinilabiliales</taxon>
        <taxon>Marinilabiliaceae</taxon>
        <taxon>Alkalitalea</taxon>
    </lineage>
</organism>
<keyword evidence="6" id="KW-1185">Reference proteome</keyword>
<dbReference type="InterPro" id="IPR012341">
    <property type="entry name" value="6hp_glycosidase-like_sf"/>
</dbReference>
<dbReference type="Pfam" id="PF14498">
    <property type="entry name" value="Glyco_hyd_65N_2"/>
    <property type="match status" value="1"/>
</dbReference>
<dbReference type="PROSITE" id="PS51257">
    <property type="entry name" value="PROKAR_LIPOPROTEIN"/>
    <property type="match status" value="1"/>
</dbReference>
<feature type="domain" description="Alpha fucosidase A-like C-terminal" evidence="3">
    <location>
        <begin position="711"/>
        <end position="770"/>
    </location>
</feature>
<dbReference type="Pfam" id="PF21307">
    <property type="entry name" value="Glyco_hydro_95_C"/>
    <property type="match status" value="1"/>
</dbReference>
<feature type="chain" id="PRO_5010545314" evidence="1">
    <location>
        <begin position="27"/>
        <end position="786"/>
    </location>
</feature>
<dbReference type="GO" id="GO:0005975">
    <property type="term" value="P:carbohydrate metabolic process"/>
    <property type="evidence" value="ECO:0007669"/>
    <property type="project" value="InterPro"/>
</dbReference>
<dbReference type="KEGG" id="asx:CDL62_13170"/>
<proteinExistence type="predicted"/>
<dbReference type="RefSeq" id="WP_079558442.1">
    <property type="nucleotide sequence ID" value="NZ_CP021904.1"/>
</dbReference>
<feature type="domain" description="Glycosyl hydrolase family 95 catalytic" evidence="4">
    <location>
        <begin position="308"/>
        <end position="709"/>
    </location>
</feature>
<gene>
    <name evidence="5" type="ORF">SAMN03080601_02742</name>
</gene>
<evidence type="ECO:0000259" key="3">
    <source>
        <dbReference type="Pfam" id="PF21307"/>
    </source>
</evidence>
<accession>A0A1T5HRZ6</accession>
<name>A0A1T5HRZ6_9BACT</name>
<evidence type="ECO:0000313" key="5">
    <source>
        <dbReference type="EMBL" id="SKC23468.1"/>
    </source>
</evidence>
<evidence type="ECO:0000313" key="6">
    <source>
        <dbReference type="Proteomes" id="UP000191055"/>
    </source>
</evidence>
<dbReference type="InterPro" id="IPR008928">
    <property type="entry name" value="6-hairpin_glycosidase_sf"/>
</dbReference>
<protein>
    <submittedName>
        <fullName evidence="5">Alpha-L-fucosidase 2</fullName>
    </submittedName>
</protein>
<dbReference type="PANTHER" id="PTHR31084">
    <property type="entry name" value="ALPHA-L-FUCOSIDASE 2"/>
    <property type="match status" value="1"/>
</dbReference>
<dbReference type="AlphaFoldDB" id="A0A1T5HRZ6"/>
<dbReference type="InterPro" id="IPR054363">
    <property type="entry name" value="GH95_cat"/>
</dbReference>
<evidence type="ECO:0000256" key="1">
    <source>
        <dbReference type="SAM" id="SignalP"/>
    </source>
</evidence>
<dbReference type="Gene3D" id="2.70.98.50">
    <property type="entry name" value="putative glycoside hydrolase family protein from bacillus halodurans"/>
    <property type="match status" value="1"/>
</dbReference>
<dbReference type="InterPro" id="IPR016518">
    <property type="entry name" value="Alpha-L-fucosidase"/>
</dbReference>
<dbReference type="OrthoDB" id="9802600at2"/>
<dbReference type="InterPro" id="IPR049053">
    <property type="entry name" value="AFCA-like_C"/>
</dbReference>
<evidence type="ECO:0000259" key="2">
    <source>
        <dbReference type="Pfam" id="PF14498"/>
    </source>
</evidence>
<dbReference type="STRING" id="889453.SAMN03080601_02742"/>
<keyword evidence="1" id="KW-0732">Signal</keyword>
<dbReference type="Gene3D" id="1.50.10.10">
    <property type="match status" value="1"/>
</dbReference>
<dbReference type="Proteomes" id="UP000191055">
    <property type="component" value="Unassembled WGS sequence"/>
</dbReference>
<feature type="signal peptide" evidence="1">
    <location>
        <begin position="1"/>
        <end position="26"/>
    </location>
</feature>
<dbReference type="EMBL" id="FUYV01000017">
    <property type="protein sequence ID" value="SKC23468.1"/>
    <property type="molecule type" value="Genomic_DNA"/>
</dbReference>
<dbReference type="PIRSF" id="PIRSF007663">
    <property type="entry name" value="UCP007663"/>
    <property type="match status" value="1"/>
</dbReference>
<dbReference type="SUPFAM" id="SSF48208">
    <property type="entry name" value="Six-hairpin glycosidases"/>
    <property type="match status" value="1"/>
</dbReference>
<reference evidence="5 6" key="1">
    <citation type="submission" date="2017-02" db="EMBL/GenBank/DDBJ databases">
        <authorList>
            <person name="Peterson S.W."/>
        </authorList>
    </citation>
    <scope>NUCLEOTIDE SEQUENCE [LARGE SCALE GENOMIC DNA]</scope>
    <source>
        <strain evidence="5 6">DSM 24412</strain>
    </source>
</reference>
<dbReference type="Pfam" id="PF22124">
    <property type="entry name" value="Glyco_hydro_95_cat"/>
    <property type="match status" value="1"/>
</dbReference>
<sequence length="786" mass="88168">MAGKLFSFCNSRSVIFSLLMVFVASCADQKDSLTDLRLWYDTPAEDWMTEALPIGNGYIGTMFFGQPHEEQLQFSEESLWSGGPGSSPYYNFGLRPGAAEFLPKVRALLQEGKFDEAHQMATTHMTGTVHEVPGFGGDYGAQQTMGDLFVTVQETGDIYDFVREIDLNTGIGSVHYRSGEVKHKRTFFGCYPKRVLVYMFENNSFEGVDYSLRIETPHNIVDYTFEGNTLRLKGHLGDNKLGFETVIKVATDGITSFHNDVLQVSNAEFVKLVHTAATGYVPEFPEYRGNNYVQQNTDILLSVGELTFEELKQLHLNDYQPLFKRVELNLEGASHDSIPTDRRLLMYAHGQEDVGLEMLYFQYARYLMISSTRPGTMPMHLQGKWNHSTNPPWACDYHTNINLQMLYWPAEVLNLAETHRPLMDYMETLVEPGQSSASTFFGARGWIVNTMNNAYGFTSPGWEFPWGFFPAGAAWLCQHAWEHFEFNQDTVYLREQGFPLMKEAALFWMDYLVEDENGYLISKPSYSPEHGGISTGASMDHQIAWDLFNNCATAAGVLGLGDHIVEKYESYRDQVSPPMIGSWGQLQEWREDVDDPESRHRHVSHLYALHPGRQITLHSTPDLATAARVSLNARGDGGTGWSLAWKINFWSRLQDGNRAYSLLRRLLRPSGMEGGSPDGGGSYNNLLCAHPPFQLDGNMGGAAGMAETLLQSHDGTIHLLPALPDNWKNGSVKGLKARGGFEVDFTWRNGEVLKAVIKGNPGSKGVYKSADVTHEFVVPESGVIRF</sequence>
<feature type="domain" description="Glycosyl hydrolase family 95 N-terminal" evidence="2">
    <location>
        <begin position="38"/>
        <end position="281"/>
    </location>
</feature>